<organism evidence="2 3">
    <name type="scientific">Tetradesmus obliquus</name>
    <name type="common">Green alga</name>
    <name type="synonym">Acutodesmus obliquus</name>
    <dbReference type="NCBI Taxonomy" id="3088"/>
    <lineage>
        <taxon>Eukaryota</taxon>
        <taxon>Viridiplantae</taxon>
        <taxon>Chlorophyta</taxon>
        <taxon>core chlorophytes</taxon>
        <taxon>Chlorophyceae</taxon>
        <taxon>CS clade</taxon>
        <taxon>Sphaeropleales</taxon>
        <taxon>Scenedesmaceae</taxon>
        <taxon>Tetradesmus</taxon>
    </lineage>
</organism>
<evidence type="ECO:0000313" key="2">
    <source>
        <dbReference type="EMBL" id="SZX62539.1"/>
    </source>
</evidence>
<dbReference type="Proteomes" id="UP000256970">
    <property type="component" value="Unassembled WGS sequence"/>
</dbReference>
<sequence>MAEGVPGFREQAKMAAGHVQATLTDKERRDAVAGDVTKHATELAALAKSHLAEPEKRSKLLEYAKGFASQAMLAAKDPAQRQALLDKVNYTSATLFECIKDPAKRQEVHDQLAAVTHKLLITATAPGAAPGAEAEAPADAPESHPTH</sequence>
<reference evidence="2 3" key="1">
    <citation type="submission" date="2016-10" db="EMBL/GenBank/DDBJ databases">
        <authorList>
            <person name="Cai Z."/>
        </authorList>
    </citation>
    <scope>NUCLEOTIDE SEQUENCE [LARGE SCALE GENOMIC DNA]</scope>
</reference>
<evidence type="ECO:0000313" key="3">
    <source>
        <dbReference type="Proteomes" id="UP000256970"/>
    </source>
</evidence>
<dbReference type="EMBL" id="FNXT01000239">
    <property type="protein sequence ID" value="SZX62539.1"/>
    <property type="molecule type" value="Genomic_DNA"/>
</dbReference>
<accession>A0A383VCN7</accession>
<name>A0A383VCN7_TETOB</name>
<dbReference type="AlphaFoldDB" id="A0A383VCN7"/>
<proteinExistence type="predicted"/>
<feature type="compositionally biased region" description="Low complexity" evidence="1">
    <location>
        <begin position="126"/>
        <end position="140"/>
    </location>
</feature>
<keyword evidence="3" id="KW-1185">Reference proteome</keyword>
<feature type="region of interest" description="Disordered" evidence="1">
    <location>
        <begin position="126"/>
        <end position="147"/>
    </location>
</feature>
<gene>
    <name evidence="2" type="ORF">BQ4739_LOCUS3118</name>
</gene>
<protein>
    <submittedName>
        <fullName evidence="2">Uncharacterized protein</fullName>
    </submittedName>
</protein>
<evidence type="ECO:0000256" key="1">
    <source>
        <dbReference type="SAM" id="MobiDB-lite"/>
    </source>
</evidence>